<keyword evidence="7" id="KW-1185">Reference proteome</keyword>
<keyword evidence="4 5" id="KW-0472">Membrane</keyword>
<evidence type="ECO:0000313" key="7">
    <source>
        <dbReference type="Proteomes" id="UP000006753"/>
    </source>
</evidence>
<feature type="transmembrane region" description="Helical" evidence="5">
    <location>
        <begin position="76"/>
        <end position="98"/>
    </location>
</feature>
<dbReference type="eggNOG" id="ENOG502QV03">
    <property type="taxonomic scope" value="Eukaryota"/>
</dbReference>
<dbReference type="PANTHER" id="PTHR31162">
    <property type="entry name" value="MALIC ACID TRANSPORT PROTEIN-RELATED"/>
    <property type="match status" value="1"/>
</dbReference>
<keyword evidence="3 5" id="KW-1133">Transmembrane helix</keyword>
<evidence type="ECO:0000256" key="4">
    <source>
        <dbReference type="ARBA" id="ARBA00023136"/>
    </source>
</evidence>
<feature type="transmembrane region" description="Helical" evidence="5">
    <location>
        <begin position="398"/>
        <end position="418"/>
    </location>
</feature>
<dbReference type="OrthoDB" id="2901184at2759"/>
<protein>
    <submittedName>
        <fullName evidence="6">C4-dicarboxylate transporter/malic acid transport protein</fullName>
    </submittedName>
</protein>
<name>K1XDK6_MARBU</name>
<feature type="transmembrane region" description="Helical" evidence="5">
    <location>
        <begin position="214"/>
        <end position="234"/>
    </location>
</feature>
<dbReference type="PANTHER" id="PTHR31162:SF0">
    <property type="entry name" value="MALIC ACID TRANSPORT PROTEIN"/>
    <property type="match status" value="1"/>
</dbReference>
<dbReference type="InterPro" id="IPR004695">
    <property type="entry name" value="SLAC1/Mae1/Ssu1/TehA"/>
</dbReference>
<dbReference type="InterPro" id="IPR030185">
    <property type="entry name" value="Mae1"/>
</dbReference>
<keyword evidence="2 5" id="KW-0812">Transmembrane</keyword>
<feature type="transmembrane region" description="Helical" evidence="5">
    <location>
        <begin position="240"/>
        <end position="263"/>
    </location>
</feature>
<dbReference type="EMBL" id="JH921432">
    <property type="protein sequence ID" value="EKD18953.1"/>
    <property type="molecule type" value="Genomic_DNA"/>
</dbReference>
<dbReference type="OMA" id="WIYYACE"/>
<evidence type="ECO:0000256" key="5">
    <source>
        <dbReference type="SAM" id="Phobius"/>
    </source>
</evidence>
<evidence type="ECO:0000256" key="3">
    <source>
        <dbReference type="ARBA" id="ARBA00022989"/>
    </source>
</evidence>
<organism evidence="6 7">
    <name type="scientific">Marssonina brunnea f. sp. multigermtubi (strain MB_m1)</name>
    <name type="common">Marssonina leaf spot fungus</name>
    <dbReference type="NCBI Taxonomy" id="1072389"/>
    <lineage>
        <taxon>Eukaryota</taxon>
        <taxon>Fungi</taxon>
        <taxon>Dikarya</taxon>
        <taxon>Ascomycota</taxon>
        <taxon>Pezizomycotina</taxon>
        <taxon>Leotiomycetes</taxon>
        <taxon>Helotiales</taxon>
        <taxon>Drepanopezizaceae</taxon>
        <taxon>Drepanopeziza</taxon>
    </lineage>
</organism>
<dbReference type="GO" id="GO:0016020">
    <property type="term" value="C:membrane"/>
    <property type="evidence" value="ECO:0007669"/>
    <property type="project" value="UniProtKB-SubCell"/>
</dbReference>
<reference evidence="6 7" key="1">
    <citation type="journal article" date="2012" name="BMC Genomics">
        <title>Sequencing the genome of Marssonina brunnea reveals fungus-poplar co-evolution.</title>
        <authorList>
            <person name="Zhu S."/>
            <person name="Cao Y.-Z."/>
            <person name="Jiang C."/>
            <person name="Tan B.-Y."/>
            <person name="Wang Z."/>
            <person name="Feng S."/>
            <person name="Zhang L."/>
            <person name="Su X.-H."/>
            <person name="Brejova B."/>
            <person name="Vinar T."/>
            <person name="Xu M."/>
            <person name="Wang M.-X."/>
            <person name="Zhang S.-G."/>
            <person name="Huang M.-R."/>
            <person name="Wu R."/>
            <person name="Zhou Y."/>
        </authorList>
    </citation>
    <scope>NUCLEOTIDE SEQUENCE [LARGE SCALE GENOMIC DNA]</scope>
    <source>
        <strain evidence="6 7">MB_m1</strain>
    </source>
</reference>
<evidence type="ECO:0000256" key="1">
    <source>
        <dbReference type="ARBA" id="ARBA00004141"/>
    </source>
</evidence>
<feature type="transmembrane region" description="Helical" evidence="5">
    <location>
        <begin position="182"/>
        <end position="202"/>
    </location>
</feature>
<dbReference type="Gene3D" id="1.50.10.150">
    <property type="entry name" value="Voltage-dependent anion channel"/>
    <property type="match status" value="1"/>
</dbReference>
<proteinExistence type="predicted"/>
<gene>
    <name evidence="6" type="ORF">MBM_03195</name>
</gene>
<dbReference type="InParanoid" id="K1XDK6"/>
<dbReference type="CDD" id="cd09317">
    <property type="entry name" value="TDT_Mae1_like"/>
    <property type="match status" value="1"/>
</dbReference>
<dbReference type="GeneID" id="18759130"/>
<feature type="transmembrane region" description="Helical" evidence="5">
    <location>
        <begin position="323"/>
        <end position="347"/>
    </location>
</feature>
<feature type="transmembrane region" description="Helical" evidence="5">
    <location>
        <begin position="367"/>
        <end position="386"/>
    </location>
</feature>
<comment type="subcellular location">
    <subcellularLocation>
        <location evidence="1">Membrane</location>
        <topology evidence="1">Multi-pass membrane protein</topology>
    </subcellularLocation>
</comment>
<sequence>MPETQQTQRIQMTTGTRIYMPTSPFGARGGVGEEEVLDKFVGGEEGNLQIERKTGTQHGDFASWDRFRGWTALGDIVSILDFVLFVIFTSTIATRFILFPQSLMFLSPTPPSPSFFRLSGYRSSTFSHRFNPTACQNADVGNREGPSITLPDYPKSPGNLSYLLRERLVDGHWLVVVMRVLFWAYAATTFSVAVGQYFFLFTGRPLTIQGMTPAWILPMLPIMLTVTIAALMGKCQLLNYALPILVAGATFQGLGMLISIFMYSIYLSRLMTQGLPKPDLRPGMFIAVGPPSFTGFALLSISNDLFDIHPSYTTLQHVIHPEFIADIFHIVALSTTIFLWATAFWFFRIALVGVIHGAFFTKEGMGFHLVWWAFIFPNVGFTVITIDTGNALMSEGIRSVASVMTLLLVATWLFVGGLTSERCGRRKSCGQGKTRIAISKEAIWLLHVFTSDLTAR</sequence>
<evidence type="ECO:0000256" key="2">
    <source>
        <dbReference type="ARBA" id="ARBA00022692"/>
    </source>
</evidence>
<dbReference type="KEGG" id="mbe:MBM_03195"/>
<feature type="transmembrane region" description="Helical" evidence="5">
    <location>
        <begin position="284"/>
        <end position="303"/>
    </location>
</feature>
<dbReference type="Pfam" id="PF03595">
    <property type="entry name" value="SLAC1"/>
    <property type="match status" value="1"/>
</dbReference>
<dbReference type="Proteomes" id="UP000006753">
    <property type="component" value="Unassembled WGS sequence"/>
</dbReference>
<dbReference type="GO" id="GO:0015140">
    <property type="term" value="F:malate transmembrane transporter activity"/>
    <property type="evidence" value="ECO:0007669"/>
    <property type="project" value="InterPro"/>
</dbReference>
<accession>K1XDK6</accession>
<dbReference type="AlphaFoldDB" id="K1XDK6"/>
<evidence type="ECO:0000313" key="6">
    <source>
        <dbReference type="EMBL" id="EKD18953.1"/>
    </source>
</evidence>
<dbReference type="HOGENOM" id="CLU_600029_0_0_1"/>
<dbReference type="InterPro" id="IPR038665">
    <property type="entry name" value="Voltage-dep_anion_channel_sf"/>
</dbReference>